<proteinExistence type="predicted"/>
<reference evidence="1 2" key="2">
    <citation type="submission" date="2018-11" db="EMBL/GenBank/DDBJ databases">
        <authorList>
            <consortium name="Pathogen Informatics"/>
        </authorList>
    </citation>
    <scope>NUCLEOTIDE SEQUENCE [LARGE SCALE GENOMIC DNA]</scope>
    <source>
        <strain evidence="1">Dakar</strain>
        <strain evidence="2">Dakar, Senegal</strain>
    </source>
</reference>
<keyword evidence="2" id="KW-1185">Reference proteome</keyword>
<organism evidence="3">
    <name type="scientific">Schistosoma curassoni</name>
    <dbReference type="NCBI Taxonomy" id="6186"/>
    <lineage>
        <taxon>Eukaryota</taxon>
        <taxon>Metazoa</taxon>
        <taxon>Spiralia</taxon>
        <taxon>Lophotrochozoa</taxon>
        <taxon>Platyhelminthes</taxon>
        <taxon>Trematoda</taxon>
        <taxon>Digenea</taxon>
        <taxon>Strigeidida</taxon>
        <taxon>Schistosomatoidea</taxon>
        <taxon>Schistosomatidae</taxon>
        <taxon>Schistosoma</taxon>
    </lineage>
</organism>
<dbReference type="AlphaFoldDB" id="A0A183JGQ7"/>
<evidence type="ECO:0000313" key="3">
    <source>
        <dbReference type="WBParaSite" id="SCUD_0000187901-mRNA-1"/>
    </source>
</evidence>
<protein>
    <submittedName>
        <fullName evidence="3">Transposase</fullName>
    </submittedName>
</protein>
<evidence type="ECO:0000313" key="1">
    <source>
        <dbReference type="EMBL" id="VDO70675.1"/>
    </source>
</evidence>
<accession>A0A183JGQ7</accession>
<reference evidence="3" key="1">
    <citation type="submission" date="2016-06" db="UniProtKB">
        <authorList>
            <consortium name="WormBaseParasite"/>
        </authorList>
    </citation>
    <scope>IDENTIFICATION</scope>
</reference>
<sequence>MKRKPNDLIMNSGENFYTIQLTREKIDRLIPLVNDGKGSELNY</sequence>
<dbReference type="Proteomes" id="UP000279833">
    <property type="component" value="Unassembled WGS sequence"/>
</dbReference>
<evidence type="ECO:0000313" key="2">
    <source>
        <dbReference type="Proteomes" id="UP000279833"/>
    </source>
</evidence>
<dbReference type="EMBL" id="UZAK01001644">
    <property type="protein sequence ID" value="VDO70675.1"/>
    <property type="molecule type" value="Genomic_DNA"/>
</dbReference>
<name>A0A183JGQ7_9TREM</name>
<gene>
    <name evidence="1" type="ORF">SCUD_LOCUS1881</name>
</gene>
<dbReference type="WBParaSite" id="SCUD_0000187901-mRNA-1">
    <property type="protein sequence ID" value="SCUD_0000187901-mRNA-1"/>
    <property type="gene ID" value="SCUD_0000187901"/>
</dbReference>